<dbReference type="GO" id="GO:0006313">
    <property type="term" value="P:DNA transposition"/>
    <property type="evidence" value="ECO:0007669"/>
    <property type="project" value="InterPro"/>
</dbReference>
<dbReference type="InterPro" id="IPR003346">
    <property type="entry name" value="Transposase_20"/>
</dbReference>
<dbReference type="InterPro" id="IPR002525">
    <property type="entry name" value="Transp_IS110-like_N"/>
</dbReference>
<dbReference type="KEGG" id="rhoz:GXP67_30300"/>
<evidence type="ECO:0000259" key="2">
    <source>
        <dbReference type="Pfam" id="PF02371"/>
    </source>
</evidence>
<dbReference type="Proteomes" id="UP000480178">
    <property type="component" value="Chromosome"/>
</dbReference>
<dbReference type="RefSeq" id="WP_162442232.1">
    <property type="nucleotide sequence ID" value="NZ_CP048222.1"/>
</dbReference>
<accession>A0A6C0GT46</accession>
<dbReference type="Pfam" id="PF01548">
    <property type="entry name" value="DEDD_Tnp_IS110"/>
    <property type="match status" value="1"/>
</dbReference>
<dbReference type="GO" id="GO:0004803">
    <property type="term" value="F:transposase activity"/>
    <property type="evidence" value="ECO:0007669"/>
    <property type="project" value="InterPro"/>
</dbReference>
<evidence type="ECO:0000259" key="1">
    <source>
        <dbReference type="Pfam" id="PF01548"/>
    </source>
</evidence>
<gene>
    <name evidence="3" type="ORF">GXP67_05500</name>
    <name evidence="4" type="ORF">GXP67_30300</name>
</gene>
<dbReference type="EMBL" id="CP048222">
    <property type="protein sequence ID" value="QHT70640.1"/>
    <property type="molecule type" value="Genomic_DNA"/>
</dbReference>
<dbReference type="NCBIfam" id="NF033542">
    <property type="entry name" value="transpos_IS110"/>
    <property type="match status" value="1"/>
</dbReference>
<sequence>MKNKSVSMEVINRNAAGIDVGSRSHYVAIGQQREDVREFGVYNEDLSQLLAWLKANQITTVAMESTGNYWQSLFSFLQEAGLEVYLCNGKFTKNIKGRKTDVQDCQWIQKLHSLGLLSSSFLPDLATEQLRTYCRHRTSLLETSAMTTQKMQKYLRLLNLRLDIVVKDVCGLTGLQIIEAVCKGETNPQVLASFRHGNCRKSEEEIAKALQSNGRKDYLFGLQQEFDLYKILQAKMEQCDVAIAKLLSEQIEGDETKRALQAEAKPHKKVNKNTPKNMDLNQLAYQYFDGVDLMRIEGVSHATVIALMSEVGCEGIKKFETSKQFTSWLRLCPNIKISGGKVLSKKIAKGSNRLKIALRLAANTIGNLKDTHLSDFFNRINYRKGRIAAISATARKLAVIIWNMIVKHVPYNPPSQYLFMDQKRKMKLVQRIRNKIAKLDLKPEDVGFAMN</sequence>
<feature type="domain" description="Transposase IS116/IS110/IS902 C-terminal" evidence="2">
    <location>
        <begin position="293"/>
        <end position="366"/>
    </location>
</feature>
<dbReference type="AlphaFoldDB" id="A0A6C0GT46"/>
<reference evidence="4 5" key="1">
    <citation type="submission" date="2020-01" db="EMBL/GenBank/DDBJ databases">
        <authorList>
            <person name="Kim M.K."/>
        </authorList>
    </citation>
    <scope>NUCLEOTIDE SEQUENCE [LARGE SCALE GENOMIC DNA]</scope>
    <source>
        <strain evidence="4 5">172606-1</strain>
    </source>
</reference>
<name>A0A6C0GT46_9BACT</name>
<evidence type="ECO:0000313" key="5">
    <source>
        <dbReference type="Proteomes" id="UP000480178"/>
    </source>
</evidence>
<dbReference type="PANTHER" id="PTHR33055:SF13">
    <property type="entry name" value="TRANSPOSASE"/>
    <property type="match status" value="1"/>
</dbReference>
<dbReference type="PANTHER" id="PTHR33055">
    <property type="entry name" value="TRANSPOSASE FOR INSERTION SEQUENCE ELEMENT IS1111A"/>
    <property type="match status" value="1"/>
</dbReference>
<protein>
    <submittedName>
        <fullName evidence="4">IS110 family transposase</fullName>
    </submittedName>
</protein>
<dbReference type="Pfam" id="PF02371">
    <property type="entry name" value="Transposase_20"/>
    <property type="match status" value="1"/>
</dbReference>
<feature type="domain" description="Transposase IS110-like N-terminal" evidence="1">
    <location>
        <begin position="16"/>
        <end position="157"/>
    </location>
</feature>
<dbReference type="GO" id="GO:0003677">
    <property type="term" value="F:DNA binding"/>
    <property type="evidence" value="ECO:0007669"/>
    <property type="project" value="InterPro"/>
</dbReference>
<proteinExistence type="predicted"/>
<dbReference type="KEGG" id="rhoz:GXP67_05500"/>
<keyword evidence="5" id="KW-1185">Reference proteome</keyword>
<dbReference type="EMBL" id="CP048222">
    <property type="protein sequence ID" value="QHT66161.1"/>
    <property type="molecule type" value="Genomic_DNA"/>
</dbReference>
<evidence type="ECO:0000313" key="4">
    <source>
        <dbReference type="EMBL" id="QHT70640.1"/>
    </source>
</evidence>
<dbReference type="InterPro" id="IPR047650">
    <property type="entry name" value="Transpos_IS110"/>
</dbReference>
<evidence type="ECO:0000313" key="3">
    <source>
        <dbReference type="EMBL" id="QHT66161.1"/>
    </source>
</evidence>
<organism evidence="4 5">
    <name type="scientific">Rhodocytophaga rosea</name>
    <dbReference type="NCBI Taxonomy" id="2704465"/>
    <lineage>
        <taxon>Bacteria</taxon>
        <taxon>Pseudomonadati</taxon>
        <taxon>Bacteroidota</taxon>
        <taxon>Cytophagia</taxon>
        <taxon>Cytophagales</taxon>
        <taxon>Rhodocytophagaceae</taxon>
        <taxon>Rhodocytophaga</taxon>
    </lineage>
</organism>